<evidence type="ECO:0000256" key="5">
    <source>
        <dbReference type="SAM" id="Phobius"/>
    </source>
</evidence>
<dbReference type="KEGG" id="tcd:AAIA72_14705"/>
<name>A0AB39UVL4_9GAMM</name>
<organism evidence="7">
    <name type="scientific">Thermohahella caldifontis</name>
    <dbReference type="NCBI Taxonomy" id="3142973"/>
    <lineage>
        <taxon>Bacteria</taxon>
        <taxon>Pseudomonadati</taxon>
        <taxon>Pseudomonadota</taxon>
        <taxon>Gammaproteobacteria</taxon>
        <taxon>Oceanospirillales</taxon>
        <taxon>Hahellaceae</taxon>
        <taxon>Thermohahella</taxon>
    </lineage>
</organism>
<dbReference type="PANTHER" id="PTHR23521:SF3">
    <property type="entry name" value="MFS TRANSPORTER"/>
    <property type="match status" value="1"/>
</dbReference>
<dbReference type="PROSITE" id="PS50850">
    <property type="entry name" value="MFS"/>
    <property type="match status" value="1"/>
</dbReference>
<keyword evidence="1 5" id="KW-0812">Transmembrane</keyword>
<keyword evidence="3 5" id="KW-0472">Membrane</keyword>
<dbReference type="CDD" id="cd17477">
    <property type="entry name" value="MFS_YcaD_like"/>
    <property type="match status" value="1"/>
</dbReference>
<dbReference type="InterPro" id="IPR011701">
    <property type="entry name" value="MFS"/>
</dbReference>
<evidence type="ECO:0000256" key="3">
    <source>
        <dbReference type="ARBA" id="ARBA00023136"/>
    </source>
</evidence>
<dbReference type="GO" id="GO:0022857">
    <property type="term" value="F:transmembrane transporter activity"/>
    <property type="evidence" value="ECO:0007669"/>
    <property type="project" value="InterPro"/>
</dbReference>
<feature type="transmembrane region" description="Helical" evidence="5">
    <location>
        <begin position="88"/>
        <end position="106"/>
    </location>
</feature>
<accession>A0AB39UVL4</accession>
<dbReference type="SUPFAM" id="SSF103473">
    <property type="entry name" value="MFS general substrate transporter"/>
    <property type="match status" value="1"/>
</dbReference>
<dbReference type="PANTHER" id="PTHR23521">
    <property type="entry name" value="TRANSPORTER MFS SUPERFAMILY"/>
    <property type="match status" value="1"/>
</dbReference>
<feature type="transmembrane region" description="Helical" evidence="5">
    <location>
        <begin position="112"/>
        <end position="134"/>
    </location>
</feature>
<feature type="transmembrane region" description="Helical" evidence="5">
    <location>
        <begin position="23"/>
        <end position="45"/>
    </location>
</feature>
<evidence type="ECO:0000256" key="4">
    <source>
        <dbReference type="SAM" id="MobiDB-lite"/>
    </source>
</evidence>
<feature type="domain" description="Major facilitator superfamily (MFS) profile" evidence="6">
    <location>
        <begin position="210"/>
        <end position="433"/>
    </location>
</feature>
<feature type="transmembrane region" description="Helical" evidence="5">
    <location>
        <begin position="342"/>
        <end position="365"/>
    </location>
</feature>
<reference evidence="7" key="1">
    <citation type="submission" date="2024-05" db="EMBL/GenBank/DDBJ databases">
        <title>Genome sequencing of novel strain.</title>
        <authorList>
            <person name="Ganbat D."/>
            <person name="Ganbat S."/>
            <person name="Lee S.-J."/>
        </authorList>
    </citation>
    <scope>NUCLEOTIDE SEQUENCE</scope>
    <source>
        <strain evidence="7">SMD15-11</strain>
    </source>
</reference>
<feature type="transmembrane region" description="Helical" evidence="5">
    <location>
        <begin position="174"/>
        <end position="197"/>
    </location>
</feature>
<dbReference type="RefSeq" id="WP_369601051.1">
    <property type="nucleotide sequence ID" value="NZ_CP154858.1"/>
</dbReference>
<feature type="transmembrane region" description="Helical" evidence="5">
    <location>
        <begin position="146"/>
        <end position="168"/>
    </location>
</feature>
<evidence type="ECO:0000256" key="2">
    <source>
        <dbReference type="ARBA" id="ARBA00022989"/>
    </source>
</evidence>
<dbReference type="Gene3D" id="1.20.1250.20">
    <property type="entry name" value="MFS general substrate transporter like domains"/>
    <property type="match status" value="2"/>
</dbReference>
<keyword evidence="2 5" id="KW-1133">Transmembrane helix</keyword>
<evidence type="ECO:0000313" key="7">
    <source>
        <dbReference type="EMBL" id="XDT72030.1"/>
    </source>
</evidence>
<feature type="transmembrane region" description="Helical" evidence="5">
    <location>
        <begin position="57"/>
        <end position="76"/>
    </location>
</feature>
<gene>
    <name evidence="7" type="ORF">AAIA72_14705</name>
</gene>
<evidence type="ECO:0000256" key="1">
    <source>
        <dbReference type="ARBA" id="ARBA00022692"/>
    </source>
</evidence>
<dbReference type="InterPro" id="IPR036259">
    <property type="entry name" value="MFS_trans_sf"/>
</dbReference>
<feature type="transmembrane region" description="Helical" evidence="5">
    <location>
        <begin position="217"/>
        <end position="238"/>
    </location>
</feature>
<sequence length="433" mass="46426">MGALREPLHQSCTFLMLPHLRSFVSLFTSYGLLILANGLLTTLLGLRAMAEGFGTRVTGLMMALYFLGMFLGAMYAGRVVRRAGHIRAFAAFASLLSISPLIYTLWPVPAVWSLFRLTDGWCLAGLFMVTESWLNDRADNASRGSVLALYMVVNYMAYGAAQLLLPVWDLSTFNPYAICAVFFSLSVIPLLMTRAIAPDLEHDNGIALKHVLSRAPVGFWGAACAGIVSASFFSMAPVFADGMGFSTTEISYFMAAGILGGLALQIPLGKLSDRMERRVVISAVATASALCSALIVLQVKFSPSLVTLMVSAFLFGSLALTLYSLSAAHANDWCDPDKRARIAATLLIGYGGGAVAGPLMTALFMGWLGPVGLFVFIAACCIVLAGYAFHLSRVRENATEKVSFVPQPSPMPGPEELYMSVQEQADPVPDPAP</sequence>
<feature type="region of interest" description="Disordered" evidence="4">
    <location>
        <begin position="403"/>
        <end position="433"/>
    </location>
</feature>
<feature type="transmembrane region" description="Helical" evidence="5">
    <location>
        <begin position="250"/>
        <end position="268"/>
    </location>
</feature>
<dbReference type="GO" id="GO:0005886">
    <property type="term" value="C:plasma membrane"/>
    <property type="evidence" value="ECO:0007669"/>
    <property type="project" value="TreeGrafter"/>
</dbReference>
<feature type="transmembrane region" description="Helical" evidence="5">
    <location>
        <begin position="305"/>
        <end position="330"/>
    </location>
</feature>
<feature type="transmembrane region" description="Helical" evidence="5">
    <location>
        <begin position="371"/>
        <end position="391"/>
    </location>
</feature>
<proteinExistence type="predicted"/>
<dbReference type="InterPro" id="IPR047200">
    <property type="entry name" value="MFS_YcaD-like"/>
</dbReference>
<evidence type="ECO:0000259" key="6">
    <source>
        <dbReference type="PROSITE" id="PS50850"/>
    </source>
</evidence>
<dbReference type="EMBL" id="CP154858">
    <property type="protein sequence ID" value="XDT72030.1"/>
    <property type="molecule type" value="Genomic_DNA"/>
</dbReference>
<feature type="transmembrane region" description="Helical" evidence="5">
    <location>
        <begin position="280"/>
        <end position="299"/>
    </location>
</feature>
<dbReference type="AlphaFoldDB" id="A0AB39UVL4"/>
<dbReference type="Pfam" id="PF07690">
    <property type="entry name" value="MFS_1"/>
    <property type="match status" value="1"/>
</dbReference>
<dbReference type="InterPro" id="IPR020846">
    <property type="entry name" value="MFS_dom"/>
</dbReference>
<protein>
    <submittedName>
        <fullName evidence="7">MFS transporter</fullName>
    </submittedName>
</protein>